<feature type="region of interest" description="Disordered" evidence="1">
    <location>
        <begin position="273"/>
        <end position="299"/>
    </location>
</feature>
<dbReference type="AlphaFoldDB" id="A0A1G8SR51"/>
<dbReference type="Proteomes" id="UP000182130">
    <property type="component" value="Unassembled WGS sequence"/>
</dbReference>
<proteinExistence type="predicted"/>
<name>A0A1G8SR51_9MICC</name>
<evidence type="ECO:0000256" key="1">
    <source>
        <dbReference type="SAM" id="MobiDB-lite"/>
    </source>
</evidence>
<sequence length="299" mass="33302">MNLSTKFSQVGFKLNNYESKRSARASYYSWFMKSEDAAPALRRLTENAVRDLGHEFPPQERFDVDAALLVCPSGDGWAIGLRVDFTPESWSIAEVVAIPSGTVRTLPAVNTESLQSYVETAVDRARRGQRAAAERRLKLERNAEFIQRRFETWLDKKLPKTNVEYAALAAKYAEQVRLGNSRATATLAEQVQMSPSVMAQRIKEARRRALLTRGEQGRASGDLTPLGVLYADPEFPGLRALQASGMSQRDIAAKYGMSEALVWRGAIASFDLDEENPPLPESGVSASAEQIMRRDDQKQ</sequence>
<dbReference type="EMBL" id="FNEI01000009">
    <property type="protein sequence ID" value="SDJ31090.1"/>
    <property type="molecule type" value="Genomic_DNA"/>
</dbReference>
<accession>A0A1G8SR51</accession>
<evidence type="ECO:0000313" key="2">
    <source>
        <dbReference type="EMBL" id="SDJ31090.1"/>
    </source>
</evidence>
<keyword evidence="3" id="KW-1185">Reference proteome</keyword>
<protein>
    <submittedName>
        <fullName evidence="2">Uncharacterized protein</fullName>
    </submittedName>
</protein>
<dbReference type="STRING" id="1045773.SAMN05216555_10984"/>
<gene>
    <name evidence="2" type="ORF">SAMN05216555_10984</name>
</gene>
<reference evidence="3" key="1">
    <citation type="submission" date="2016-10" db="EMBL/GenBank/DDBJ databases">
        <authorList>
            <person name="Varghese N."/>
            <person name="Submissions S."/>
        </authorList>
    </citation>
    <scope>NUCLEOTIDE SEQUENCE [LARGE SCALE GENOMIC DNA]</scope>
    <source>
        <strain evidence="3">CGMCC 1.10783</strain>
    </source>
</reference>
<evidence type="ECO:0000313" key="3">
    <source>
        <dbReference type="Proteomes" id="UP000182130"/>
    </source>
</evidence>
<organism evidence="2 3">
    <name type="scientific">Arthrobacter cupressi</name>
    <dbReference type="NCBI Taxonomy" id="1045773"/>
    <lineage>
        <taxon>Bacteria</taxon>
        <taxon>Bacillati</taxon>
        <taxon>Actinomycetota</taxon>
        <taxon>Actinomycetes</taxon>
        <taxon>Micrococcales</taxon>
        <taxon>Micrococcaceae</taxon>
        <taxon>Arthrobacter</taxon>
    </lineage>
</organism>